<dbReference type="Proteomes" id="UP001497382">
    <property type="component" value="Unassembled WGS sequence"/>
</dbReference>
<feature type="compositionally biased region" description="Basic and acidic residues" evidence="2">
    <location>
        <begin position="148"/>
        <end position="157"/>
    </location>
</feature>
<dbReference type="InterPro" id="IPR037393">
    <property type="entry name" value="Bud22/SRFB1"/>
</dbReference>
<feature type="compositionally biased region" description="Polar residues" evidence="2">
    <location>
        <begin position="379"/>
        <end position="398"/>
    </location>
</feature>
<evidence type="ECO:0008006" key="5">
    <source>
        <dbReference type="Google" id="ProtNLM"/>
    </source>
</evidence>
<protein>
    <recommendedName>
        <fullName evidence="5">Serum response factor-binding protein 1</fullName>
    </recommendedName>
</protein>
<feature type="compositionally biased region" description="Low complexity" evidence="2">
    <location>
        <begin position="280"/>
        <end position="291"/>
    </location>
</feature>
<dbReference type="EMBL" id="CAXIEN010000443">
    <property type="protein sequence ID" value="CAL1297825.1"/>
    <property type="molecule type" value="Genomic_DNA"/>
</dbReference>
<accession>A0AAV2BQ43</accession>
<comment type="caution">
    <text evidence="3">The sequence shown here is derived from an EMBL/GenBank/DDBJ whole genome shotgun (WGS) entry which is preliminary data.</text>
</comment>
<name>A0AAV2BQ43_9ARAC</name>
<evidence type="ECO:0000313" key="3">
    <source>
        <dbReference type="EMBL" id="CAL1297825.1"/>
    </source>
</evidence>
<dbReference type="GO" id="GO:0030490">
    <property type="term" value="P:maturation of SSU-rRNA"/>
    <property type="evidence" value="ECO:0007669"/>
    <property type="project" value="TreeGrafter"/>
</dbReference>
<feature type="coiled-coil region" evidence="1">
    <location>
        <begin position="18"/>
        <end position="58"/>
    </location>
</feature>
<keyword evidence="1" id="KW-0175">Coiled coil</keyword>
<feature type="region of interest" description="Disordered" evidence="2">
    <location>
        <begin position="132"/>
        <end position="196"/>
    </location>
</feature>
<dbReference type="AlphaFoldDB" id="A0AAV2BQ43"/>
<feature type="compositionally biased region" description="Basic and acidic residues" evidence="2">
    <location>
        <begin position="501"/>
        <end position="512"/>
    </location>
</feature>
<dbReference type="GO" id="GO:0030686">
    <property type="term" value="C:90S preribosome"/>
    <property type="evidence" value="ECO:0007669"/>
    <property type="project" value="TreeGrafter"/>
</dbReference>
<dbReference type="PANTHER" id="PTHR23325">
    <property type="entry name" value="SERUM RESPONSE FACTOR-BINDING"/>
    <property type="match status" value="1"/>
</dbReference>
<dbReference type="PANTHER" id="PTHR23325:SF1">
    <property type="entry name" value="SERUM RESPONSE FACTOR-BINDING PROTEIN 1"/>
    <property type="match status" value="1"/>
</dbReference>
<feature type="compositionally biased region" description="Basic and acidic residues" evidence="2">
    <location>
        <begin position="169"/>
        <end position="179"/>
    </location>
</feature>
<feature type="compositionally biased region" description="Basic and acidic residues" evidence="2">
    <location>
        <begin position="474"/>
        <end position="489"/>
    </location>
</feature>
<feature type="region of interest" description="Disordered" evidence="2">
    <location>
        <begin position="337"/>
        <end position="549"/>
    </location>
</feature>
<feature type="compositionally biased region" description="Acidic residues" evidence="2">
    <location>
        <begin position="490"/>
        <end position="500"/>
    </location>
</feature>
<gene>
    <name evidence="3" type="ORF">LARSCL_LOCUS20542</name>
</gene>
<feature type="region of interest" description="Disordered" evidence="2">
    <location>
        <begin position="565"/>
        <end position="654"/>
    </location>
</feature>
<evidence type="ECO:0000256" key="2">
    <source>
        <dbReference type="SAM" id="MobiDB-lite"/>
    </source>
</evidence>
<feature type="compositionally biased region" description="Basic and acidic residues" evidence="2">
    <location>
        <begin position="337"/>
        <end position="374"/>
    </location>
</feature>
<feature type="region of interest" description="Disordered" evidence="2">
    <location>
        <begin position="280"/>
        <end position="309"/>
    </location>
</feature>
<feature type="compositionally biased region" description="Basic and acidic residues" evidence="2">
    <location>
        <begin position="299"/>
        <end position="309"/>
    </location>
</feature>
<feature type="compositionally biased region" description="Polar residues" evidence="2">
    <location>
        <begin position="594"/>
        <end position="603"/>
    </location>
</feature>
<evidence type="ECO:0000256" key="1">
    <source>
        <dbReference type="SAM" id="Coils"/>
    </source>
</evidence>
<proteinExistence type="predicted"/>
<feature type="compositionally biased region" description="Polar residues" evidence="2">
    <location>
        <begin position="180"/>
        <end position="196"/>
    </location>
</feature>
<feature type="compositionally biased region" description="Basic and acidic residues" evidence="2">
    <location>
        <begin position="448"/>
        <end position="465"/>
    </location>
</feature>
<evidence type="ECO:0000313" key="4">
    <source>
        <dbReference type="Proteomes" id="UP001497382"/>
    </source>
</evidence>
<reference evidence="3 4" key="1">
    <citation type="submission" date="2024-04" db="EMBL/GenBank/DDBJ databases">
        <authorList>
            <person name="Rising A."/>
            <person name="Reimegard J."/>
            <person name="Sonavane S."/>
            <person name="Akerstrom W."/>
            <person name="Nylinder S."/>
            <person name="Hedman E."/>
            <person name="Kallberg Y."/>
        </authorList>
    </citation>
    <scope>NUCLEOTIDE SEQUENCE [LARGE SCALE GENOMIC DNA]</scope>
</reference>
<organism evidence="3 4">
    <name type="scientific">Larinioides sclopetarius</name>
    <dbReference type="NCBI Taxonomy" id="280406"/>
    <lineage>
        <taxon>Eukaryota</taxon>
        <taxon>Metazoa</taxon>
        <taxon>Ecdysozoa</taxon>
        <taxon>Arthropoda</taxon>
        <taxon>Chelicerata</taxon>
        <taxon>Arachnida</taxon>
        <taxon>Araneae</taxon>
        <taxon>Araneomorphae</taxon>
        <taxon>Entelegynae</taxon>
        <taxon>Araneoidea</taxon>
        <taxon>Araneidae</taxon>
        <taxon>Larinioides</taxon>
    </lineage>
</organism>
<feature type="compositionally biased region" description="Basic and acidic residues" evidence="2">
    <location>
        <begin position="637"/>
        <end position="654"/>
    </location>
</feature>
<dbReference type="GO" id="GO:0005634">
    <property type="term" value="C:nucleus"/>
    <property type="evidence" value="ECO:0007669"/>
    <property type="project" value="TreeGrafter"/>
</dbReference>
<sequence>MDKIKVNNQVVSMRKFVKQAKIRAINKCTKQIKFLENRKGNEEQMAKTKRKLQRLLEEIIIFKKIRPDTVSKLALSKAKDWKAILAEKNVPLEERCFAMLANHPPVQESVEKFHSDNSGLISKIPKLVKEWEEKKSRSSQINKKNPKGKQDNSKDPNKLPIGNKKKIHKSNEAEIKHQSTESLENLPDSSNVKSIQNDITGQNLKIKKTDKRKKFSDSMCDNLDSSSIICSPPKKKLLVLDDAESNDCLSDSSDIANDQANQNKELPVKVETKSCLSYTNDSNDSLSDSSDIANHQRSQGKEKLPVNDETKISQSCKDSNQFKACAVDHETNLSENKMLFKKETMNSGNRKDINAESNNKEENSGKSQDIRSKLLEISLSKSTVRNKPNNKHSPSLHQLNAGVETDSDDEDSGDAYKKLDNVNGAMSKPSFSEKPEVKSKMKAITMLDLDKLQDVDEIPIEKSDSDTEDETDENAGKQKKDPFFLRDGEPVSESDEDESTEKEIPWKRDFPSFKKKPYGNFNKREQRDTSFQRRKFDKHSVNGKNSNFREKGFVKSKEFSFKDSKQNFKRTFGDNSDYRQNKKNQFASKDKFSNRNGNNSFARNSKEKSHSLIRNSNAKGNNYPPKPNLSNSLSTIKPDDKPLHPSWEAKRKLRETQKVVFQGKKTVFKL</sequence>
<feature type="compositionally biased region" description="Basic and acidic residues" evidence="2">
    <location>
        <begin position="522"/>
        <end position="531"/>
    </location>
</feature>
<keyword evidence="4" id="KW-1185">Reference proteome</keyword>